<accession>A0A9P5B5D4</accession>
<sequence length="116" mass="13064">MIENEKGRFAKMNMGPVEDESTPFRLTGAFLIGSNNPGSMKGLLESPGHRFVGNRRVKGLVPKLGARIGRLRQYKMLRPHCKPSGSVRHSFNNWVSRSDFQLPADAIVPLDFKERK</sequence>
<proteinExistence type="predicted"/>
<reference evidence="1" key="1">
    <citation type="submission" date="2020-01" db="EMBL/GenBank/DDBJ databases">
        <title>Identification and distribution of gene clusters putatively required for synthesis of sphingolipid metabolism inhibitors in phylogenetically diverse species of the filamentous fungus Fusarium.</title>
        <authorList>
            <person name="Kim H.-S."/>
            <person name="Busman M."/>
            <person name="Brown D.W."/>
            <person name="Divon H."/>
            <person name="Uhlig S."/>
            <person name="Proctor R.H."/>
        </authorList>
    </citation>
    <scope>NUCLEOTIDE SEQUENCE</scope>
    <source>
        <strain evidence="1">NRRL 31653</strain>
    </source>
</reference>
<name>A0A9P5B5D4_9HYPO</name>
<protein>
    <submittedName>
        <fullName evidence="1">Speckle-type POZ</fullName>
    </submittedName>
</protein>
<comment type="caution">
    <text evidence="1">The sequence shown here is derived from an EMBL/GenBank/DDBJ whole genome shotgun (WGS) entry which is preliminary data.</text>
</comment>
<organism evidence="1 2">
    <name type="scientific">Fusarium agapanthi</name>
    <dbReference type="NCBI Taxonomy" id="1803897"/>
    <lineage>
        <taxon>Eukaryota</taxon>
        <taxon>Fungi</taxon>
        <taxon>Dikarya</taxon>
        <taxon>Ascomycota</taxon>
        <taxon>Pezizomycotina</taxon>
        <taxon>Sordariomycetes</taxon>
        <taxon>Hypocreomycetidae</taxon>
        <taxon>Hypocreales</taxon>
        <taxon>Nectriaceae</taxon>
        <taxon>Fusarium</taxon>
        <taxon>Fusarium fujikuroi species complex</taxon>
    </lineage>
</organism>
<evidence type="ECO:0000313" key="2">
    <source>
        <dbReference type="Proteomes" id="UP000737391"/>
    </source>
</evidence>
<dbReference type="Proteomes" id="UP000737391">
    <property type="component" value="Unassembled WGS sequence"/>
</dbReference>
<gene>
    <name evidence="1" type="ORF">FAGAP_8806</name>
</gene>
<keyword evidence="2" id="KW-1185">Reference proteome</keyword>
<dbReference type="AlphaFoldDB" id="A0A9P5B5D4"/>
<evidence type="ECO:0000313" key="1">
    <source>
        <dbReference type="EMBL" id="KAF4495056.1"/>
    </source>
</evidence>
<dbReference type="EMBL" id="LUFC02000698">
    <property type="protein sequence ID" value="KAF4495056.1"/>
    <property type="molecule type" value="Genomic_DNA"/>
</dbReference>
<dbReference type="OrthoDB" id="10481611at2759"/>